<dbReference type="EMBL" id="JAANIC010006835">
    <property type="protein sequence ID" value="KAG5328000.1"/>
    <property type="molecule type" value="Genomic_DNA"/>
</dbReference>
<dbReference type="GO" id="GO:0005886">
    <property type="term" value="C:plasma membrane"/>
    <property type="evidence" value="ECO:0007669"/>
    <property type="project" value="TreeGrafter"/>
</dbReference>
<organism evidence="11 12">
    <name type="scientific">Acromyrmex charruanus</name>
    <dbReference type="NCBI Taxonomy" id="2715315"/>
    <lineage>
        <taxon>Eukaryota</taxon>
        <taxon>Metazoa</taxon>
        <taxon>Ecdysozoa</taxon>
        <taxon>Arthropoda</taxon>
        <taxon>Hexapoda</taxon>
        <taxon>Insecta</taxon>
        <taxon>Pterygota</taxon>
        <taxon>Neoptera</taxon>
        <taxon>Endopterygota</taxon>
        <taxon>Hymenoptera</taxon>
        <taxon>Apocrita</taxon>
        <taxon>Aculeata</taxon>
        <taxon>Formicoidea</taxon>
        <taxon>Formicidae</taxon>
        <taxon>Myrmicinae</taxon>
        <taxon>Acromyrmex</taxon>
    </lineage>
</organism>
<protein>
    <submittedName>
        <fullName evidence="11">SCRT protein</fullName>
    </submittedName>
</protein>
<dbReference type="Pfam" id="PF00005">
    <property type="entry name" value="ABC_tran"/>
    <property type="match status" value="1"/>
</dbReference>
<feature type="transmembrane region" description="Helical" evidence="9">
    <location>
        <begin position="417"/>
        <end position="434"/>
    </location>
</feature>
<evidence type="ECO:0000256" key="8">
    <source>
        <dbReference type="ARBA" id="ARBA00023136"/>
    </source>
</evidence>
<evidence type="ECO:0000313" key="11">
    <source>
        <dbReference type="EMBL" id="KAG5328000.1"/>
    </source>
</evidence>
<dbReference type="Gene3D" id="3.40.50.300">
    <property type="entry name" value="P-loop containing nucleotide triphosphate hydrolases"/>
    <property type="match status" value="1"/>
</dbReference>
<keyword evidence="8 9" id="KW-0472">Membrane</keyword>
<feature type="non-terminal residue" evidence="11">
    <location>
        <position position="626"/>
    </location>
</feature>
<dbReference type="InterPro" id="IPR003593">
    <property type="entry name" value="AAA+_ATPase"/>
</dbReference>
<dbReference type="Pfam" id="PF01061">
    <property type="entry name" value="ABC2_membrane"/>
    <property type="match status" value="1"/>
</dbReference>
<dbReference type="Pfam" id="PF19055">
    <property type="entry name" value="ABC2_membrane_7"/>
    <property type="match status" value="1"/>
</dbReference>
<evidence type="ECO:0000259" key="10">
    <source>
        <dbReference type="PROSITE" id="PS50893"/>
    </source>
</evidence>
<dbReference type="InterPro" id="IPR013525">
    <property type="entry name" value="ABC2_TM"/>
</dbReference>
<dbReference type="InterPro" id="IPR003439">
    <property type="entry name" value="ABC_transporter-like_ATP-bd"/>
</dbReference>
<dbReference type="AlphaFoldDB" id="A0A836F621"/>
<feature type="transmembrane region" description="Helical" evidence="9">
    <location>
        <begin position="510"/>
        <end position="532"/>
    </location>
</feature>
<feature type="transmembrane region" description="Helical" evidence="9">
    <location>
        <begin position="594"/>
        <end position="614"/>
    </location>
</feature>
<evidence type="ECO:0000256" key="1">
    <source>
        <dbReference type="ARBA" id="ARBA00004141"/>
    </source>
</evidence>
<evidence type="ECO:0000256" key="4">
    <source>
        <dbReference type="ARBA" id="ARBA00022692"/>
    </source>
</evidence>
<keyword evidence="6" id="KW-0067">ATP-binding</keyword>
<dbReference type="GO" id="GO:0140359">
    <property type="term" value="F:ABC-type transporter activity"/>
    <property type="evidence" value="ECO:0007669"/>
    <property type="project" value="InterPro"/>
</dbReference>
<feature type="non-terminal residue" evidence="11">
    <location>
        <position position="1"/>
    </location>
</feature>
<dbReference type="PROSITE" id="PS00211">
    <property type="entry name" value="ABC_TRANSPORTER_1"/>
    <property type="match status" value="1"/>
</dbReference>
<accession>A0A836F621</accession>
<dbReference type="GO" id="GO:0005524">
    <property type="term" value="F:ATP binding"/>
    <property type="evidence" value="ECO:0007669"/>
    <property type="project" value="UniProtKB-KW"/>
</dbReference>
<name>A0A836F621_9HYME</name>
<feature type="transmembrane region" description="Helical" evidence="9">
    <location>
        <begin position="346"/>
        <end position="367"/>
    </location>
</feature>
<dbReference type="InterPro" id="IPR017871">
    <property type="entry name" value="ABC_transporter-like_CS"/>
</dbReference>
<dbReference type="PANTHER" id="PTHR48041">
    <property type="entry name" value="ABC TRANSPORTER G FAMILY MEMBER 28"/>
    <property type="match status" value="1"/>
</dbReference>
<reference evidence="11" key="1">
    <citation type="submission" date="2020-03" db="EMBL/GenBank/DDBJ databases">
        <title>Relaxed selection underlies rapid genomic changes in the transitions from sociality to social parasitism in ants.</title>
        <authorList>
            <person name="Bi X."/>
        </authorList>
    </citation>
    <scope>NUCLEOTIDE SEQUENCE</scope>
    <source>
        <strain evidence="11">BGI-DK2014a</strain>
        <tissue evidence="11">Whole body</tissue>
    </source>
</reference>
<keyword evidence="7 9" id="KW-1133">Transmembrane helix</keyword>
<dbReference type="PANTHER" id="PTHR48041:SF116">
    <property type="entry name" value="PROTEIN BROWN"/>
    <property type="match status" value="1"/>
</dbReference>
<keyword evidence="5" id="KW-0547">Nucleotide-binding</keyword>
<evidence type="ECO:0000256" key="5">
    <source>
        <dbReference type="ARBA" id="ARBA00022741"/>
    </source>
</evidence>
<proteinExistence type="inferred from homology"/>
<gene>
    <name evidence="11" type="primary">St</name>
    <name evidence="11" type="ORF">G6Z76_0014133</name>
</gene>
<evidence type="ECO:0000256" key="9">
    <source>
        <dbReference type="SAM" id="Phobius"/>
    </source>
</evidence>
<dbReference type="InterPro" id="IPR027417">
    <property type="entry name" value="P-loop_NTPase"/>
</dbReference>
<keyword evidence="12" id="KW-1185">Reference proteome</keyword>
<dbReference type="GO" id="GO:0016887">
    <property type="term" value="F:ATP hydrolysis activity"/>
    <property type="evidence" value="ECO:0007669"/>
    <property type="project" value="InterPro"/>
</dbReference>
<keyword evidence="3" id="KW-0813">Transport</keyword>
<dbReference type="InterPro" id="IPR050352">
    <property type="entry name" value="ABCG_transporters"/>
</dbReference>
<feature type="transmembrane region" description="Helical" evidence="9">
    <location>
        <begin position="379"/>
        <end position="397"/>
    </location>
</feature>
<dbReference type="Proteomes" id="UP000669903">
    <property type="component" value="Unassembled WGS sequence"/>
</dbReference>
<sequence length="626" mass="71216">MVKLADSVETTSQFSQLFWENLIVTVLTKDDECSRKLWCKLLCRKPVKVLNILKGVSGYAETGNMFAILGPSDAGKTTFLAALAKRLELSSGAIKINGHHVSRETMAAISSYISQFDALPSVLTPREYMSFMCALKIGNSCNVLRRKFLGEELLRDLGLYECIDTAISELSGGERKRLSLAAELVTRPKIFFLDEPTRGLDTFAAMHVVQSLKLIASRGTMVFCTIHQPGMTIYNIFSHVILMADGRSVYFGTLRNATDFFENQNYRCPTNYDESEYYVNILSCRADRNIELCRAFSRSPLSKISAIENVSVFHASRQKKSGWFVQFYWLLWRIFLQNRRTVFDNWIAWFSCVLSIVFVNIFYIGINSLTQERIQSARGVLYFTISEVILTMAYSVVYELPGELVLYVRESNVYTSGPYYLATVLALVIIRRTLEKQHVRNIITFFSMGILQIPRTVFKALLFTVALYFALHSEFSLLSFCSYCLCTTAAAICGNAYGMAISSWIEDIDIITSIMLALDLLFLLTAGTFYNLRTLPSYLAYFKYTSIFYYATEAISIVHWSGIEDIDCPTNRNLPCLSNGTEVLSEYGYNEENFWWDMIGLLLLTILMNIIAYLGTKRRRTSRSIV</sequence>
<evidence type="ECO:0000256" key="2">
    <source>
        <dbReference type="ARBA" id="ARBA00005814"/>
    </source>
</evidence>
<dbReference type="SUPFAM" id="SSF52540">
    <property type="entry name" value="P-loop containing nucleoside triphosphate hydrolases"/>
    <property type="match status" value="1"/>
</dbReference>
<feature type="domain" description="ABC transporter" evidence="10">
    <location>
        <begin position="37"/>
        <end position="270"/>
    </location>
</feature>
<comment type="caution">
    <text evidence="11">The sequence shown here is derived from an EMBL/GenBank/DDBJ whole genome shotgun (WGS) entry which is preliminary data.</text>
</comment>
<dbReference type="PROSITE" id="PS50893">
    <property type="entry name" value="ABC_TRANSPORTER_2"/>
    <property type="match status" value="1"/>
</dbReference>
<comment type="similarity">
    <text evidence="2">Belongs to the ABC transporter superfamily. ABCG family. Eye pigment precursor importer (TC 3.A.1.204) subfamily.</text>
</comment>
<dbReference type="InterPro" id="IPR043926">
    <property type="entry name" value="ABCG_dom"/>
</dbReference>
<feature type="transmembrane region" description="Helical" evidence="9">
    <location>
        <begin position="446"/>
        <end position="471"/>
    </location>
</feature>
<evidence type="ECO:0000256" key="7">
    <source>
        <dbReference type="ARBA" id="ARBA00022989"/>
    </source>
</evidence>
<evidence type="ECO:0000256" key="3">
    <source>
        <dbReference type="ARBA" id="ARBA00022448"/>
    </source>
</evidence>
<evidence type="ECO:0000313" key="12">
    <source>
        <dbReference type="Proteomes" id="UP000669903"/>
    </source>
</evidence>
<evidence type="ECO:0000256" key="6">
    <source>
        <dbReference type="ARBA" id="ARBA00022840"/>
    </source>
</evidence>
<dbReference type="SMART" id="SM00382">
    <property type="entry name" value="AAA"/>
    <property type="match status" value="1"/>
</dbReference>
<feature type="transmembrane region" description="Helical" evidence="9">
    <location>
        <begin position="477"/>
        <end position="498"/>
    </location>
</feature>
<comment type="subcellular location">
    <subcellularLocation>
        <location evidence="1">Membrane</location>
        <topology evidence="1">Multi-pass membrane protein</topology>
    </subcellularLocation>
</comment>
<keyword evidence="4 9" id="KW-0812">Transmembrane</keyword>